<keyword evidence="9" id="KW-1185">Reference proteome</keyword>
<dbReference type="GO" id="GO:0042285">
    <property type="term" value="F:xylosyltransferase activity"/>
    <property type="evidence" value="ECO:0007669"/>
    <property type="project" value="TreeGrafter"/>
</dbReference>
<comment type="caution">
    <text evidence="8">The sequence shown here is derived from an EMBL/GenBank/DDBJ whole genome shotgun (WGS) entry which is preliminary data.</text>
</comment>
<evidence type="ECO:0000256" key="4">
    <source>
        <dbReference type="ARBA" id="ARBA00022989"/>
    </source>
</evidence>
<evidence type="ECO:0000313" key="8">
    <source>
        <dbReference type="EMBL" id="KAK2186960.1"/>
    </source>
</evidence>
<accession>A0AAD9P2X3</accession>
<proteinExistence type="predicted"/>
<evidence type="ECO:0000256" key="6">
    <source>
        <dbReference type="ARBA" id="ARBA00023180"/>
    </source>
</evidence>
<dbReference type="InterPro" id="IPR051292">
    <property type="entry name" value="Xyl/GlcA_transferase"/>
</dbReference>
<dbReference type="PANTHER" id="PTHR12270">
    <property type="entry name" value="GLYCOSYLTRANSFERASE-RELATED"/>
    <property type="match status" value="1"/>
</dbReference>
<keyword evidence="6" id="KW-0325">Glycoprotein</keyword>
<sequence>MNTLGLLGRHLCSRAVWKTRTVALVTTVVLFVVVLISNVDRLENVSDKNTTPERAIPFDVIDSLPNRRIRRVGDVQRYIVSVNAPTSPPGVQFQKRPLTRSSIKGYGRIQDECVSYHEAGRMKRTVYLHVLGKDELFRYDDITFVSQMSSERYDKLYNLASRWSGPISVAIYLKRRTNILKYRKLMKQLFSPRKNIALHFVVEQGEYFPVNFLRNVALDNAVTKYVFLSDIDFEPMSQLDIRLQEYIERGFLQENTVSPCMHVII</sequence>
<evidence type="ECO:0000313" key="9">
    <source>
        <dbReference type="Proteomes" id="UP001209878"/>
    </source>
</evidence>
<reference evidence="8" key="1">
    <citation type="journal article" date="2023" name="Mol. Biol. Evol.">
        <title>Third-Generation Sequencing Reveals the Adaptive Role of the Epigenome in Three Deep-Sea Polychaetes.</title>
        <authorList>
            <person name="Perez M."/>
            <person name="Aroh O."/>
            <person name="Sun Y."/>
            <person name="Lan Y."/>
            <person name="Juniper S.K."/>
            <person name="Young C.R."/>
            <person name="Angers B."/>
            <person name="Qian P.Y."/>
        </authorList>
    </citation>
    <scope>NUCLEOTIDE SEQUENCE</scope>
    <source>
        <strain evidence="8">R07B-5</strain>
    </source>
</reference>
<protein>
    <submittedName>
        <fullName evidence="8">Uncharacterized protein</fullName>
    </submittedName>
</protein>
<dbReference type="GO" id="GO:0016020">
    <property type="term" value="C:membrane"/>
    <property type="evidence" value="ECO:0007669"/>
    <property type="project" value="UniProtKB-SubCell"/>
</dbReference>
<dbReference type="GO" id="GO:0015020">
    <property type="term" value="F:glucuronosyltransferase activity"/>
    <property type="evidence" value="ECO:0007669"/>
    <property type="project" value="TreeGrafter"/>
</dbReference>
<evidence type="ECO:0000256" key="3">
    <source>
        <dbReference type="ARBA" id="ARBA00022968"/>
    </source>
</evidence>
<gene>
    <name evidence="8" type="ORF">NP493_183g01018</name>
</gene>
<dbReference type="GO" id="GO:0035269">
    <property type="term" value="P:protein O-linked glycosylation via mannose"/>
    <property type="evidence" value="ECO:0007669"/>
    <property type="project" value="TreeGrafter"/>
</dbReference>
<dbReference type="PANTHER" id="PTHR12270:SF25">
    <property type="entry name" value="GLYCOSYLTRANSFERASE-LIKE PROTEIN LARGE"/>
    <property type="match status" value="1"/>
</dbReference>
<keyword evidence="2 7" id="KW-0812">Transmembrane</keyword>
<feature type="transmembrane region" description="Helical" evidence="7">
    <location>
        <begin position="21"/>
        <end position="39"/>
    </location>
</feature>
<name>A0AAD9P2X3_RIDPI</name>
<dbReference type="EMBL" id="JAODUO010000182">
    <property type="protein sequence ID" value="KAK2186960.1"/>
    <property type="molecule type" value="Genomic_DNA"/>
</dbReference>
<organism evidence="8 9">
    <name type="scientific">Ridgeia piscesae</name>
    <name type="common">Tubeworm</name>
    <dbReference type="NCBI Taxonomy" id="27915"/>
    <lineage>
        <taxon>Eukaryota</taxon>
        <taxon>Metazoa</taxon>
        <taxon>Spiralia</taxon>
        <taxon>Lophotrochozoa</taxon>
        <taxon>Annelida</taxon>
        <taxon>Polychaeta</taxon>
        <taxon>Sedentaria</taxon>
        <taxon>Canalipalpata</taxon>
        <taxon>Sabellida</taxon>
        <taxon>Siboglinidae</taxon>
        <taxon>Ridgeia</taxon>
    </lineage>
</organism>
<keyword evidence="3" id="KW-0735">Signal-anchor</keyword>
<evidence type="ECO:0000256" key="2">
    <source>
        <dbReference type="ARBA" id="ARBA00022692"/>
    </source>
</evidence>
<keyword evidence="4 7" id="KW-1133">Transmembrane helix</keyword>
<evidence type="ECO:0000256" key="7">
    <source>
        <dbReference type="SAM" id="Phobius"/>
    </source>
</evidence>
<dbReference type="Proteomes" id="UP001209878">
    <property type="component" value="Unassembled WGS sequence"/>
</dbReference>
<keyword evidence="5 7" id="KW-0472">Membrane</keyword>
<evidence type="ECO:0000256" key="5">
    <source>
        <dbReference type="ARBA" id="ARBA00023136"/>
    </source>
</evidence>
<dbReference type="Pfam" id="PF13896">
    <property type="entry name" value="Glyco_transf_49"/>
    <property type="match status" value="2"/>
</dbReference>
<comment type="subcellular location">
    <subcellularLocation>
        <location evidence="1">Membrane</location>
        <topology evidence="1">Single-pass type II membrane protein</topology>
    </subcellularLocation>
</comment>
<dbReference type="AlphaFoldDB" id="A0AAD9P2X3"/>
<evidence type="ECO:0000256" key="1">
    <source>
        <dbReference type="ARBA" id="ARBA00004606"/>
    </source>
</evidence>